<dbReference type="PANTHER" id="PTHR43130">
    <property type="entry name" value="ARAC-FAMILY TRANSCRIPTIONAL REGULATOR"/>
    <property type="match status" value="1"/>
</dbReference>
<organism evidence="2 3">
    <name type="scientific">Arthrobacter psychrochitiniphilus</name>
    <dbReference type="NCBI Taxonomy" id="291045"/>
    <lineage>
        <taxon>Bacteria</taxon>
        <taxon>Bacillati</taxon>
        <taxon>Actinomycetota</taxon>
        <taxon>Actinomycetes</taxon>
        <taxon>Micrococcales</taxon>
        <taxon>Micrococcaceae</taxon>
        <taxon>Arthrobacter</taxon>
    </lineage>
</organism>
<dbReference type="InterPro" id="IPR052158">
    <property type="entry name" value="INH-QAR"/>
</dbReference>
<evidence type="ECO:0000313" key="3">
    <source>
        <dbReference type="Proteomes" id="UP000246303"/>
    </source>
</evidence>
<dbReference type="Proteomes" id="UP000246303">
    <property type="component" value="Unassembled WGS sequence"/>
</dbReference>
<evidence type="ECO:0000259" key="1">
    <source>
        <dbReference type="Pfam" id="PF01965"/>
    </source>
</evidence>
<dbReference type="EMBL" id="QHLZ01000008">
    <property type="protein sequence ID" value="PXA64861.1"/>
    <property type="molecule type" value="Genomic_DNA"/>
</dbReference>
<dbReference type="OrthoDB" id="3992151at2"/>
<dbReference type="PANTHER" id="PTHR43130:SF15">
    <property type="entry name" value="THIJ_PFPI FAMILY PROTEIN (AFU_ORTHOLOGUE AFUA_5G14240)"/>
    <property type="match status" value="1"/>
</dbReference>
<dbReference type="InterPro" id="IPR029062">
    <property type="entry name" value="Class_I_gatase-like"/>
</dbReference>
<protein>
    <submittedName>
        <fullName evidence="2">DJ-1/PfpI family protein</fullName>
    </submittedName>
</protein>
<accession>A0A2V3DQ81</accession>
<dbReference type="CDD" id="cd03139">
    <property type="entry name" value="GATase1_PfpI_2"/>
    <property type="match status" value="1"/>
</dbReference>
<keyword evidence="3" id="KW-1185">Reference proteome</keyword>
<sequence length="202" mass="21425">MRSISVVLFDGFELLDVFGPVELLSRLPEVFSVTLIGPTAGLVRSSQGTEIVATVGYADAVTPQIVMVPGGMGTRRLAEDAEFLAWLASWSAGAELVTSVCTGSALLAAAGLLDGYRATSNKLAFAWASGHGRDVTWVPQARWVEDRTRWTSSGVAAGMDMTAALITALVGSQAATDVARQIELEVHPDPDWDPFAQQYGLI</sequence>
<dbReference type="AlphaFoldDB" id="A0A2V3DQ81"/>
<reference evidence="2 3" key="1">
    <citation type="submission" date="2018-05" db="EMBL/GenBank/DDBJ databases">
        <title>Genetic diversity of glacier-inhabiting Cryobacterium bacteria in China and description of Cryobacterium mengkeensis sp. nov. and Arthrobacter glacialis sp. nov.</title>
        <authorList>
            <person name="Liu Q."/>
            <person name="Xin Y.-H."/>
        </authorList>
    </citation>
    <scope>NUCLEOTIDE SEQUENCE [LARGE SCALE GENOMIC DNA]</scope>
    <source>
        <strain evidence="2 3">GP3</strain>
    </source>
</reference>
<feature type="domain" description="DJ-1/PfpI" evidence="1">
    <location>
        <begin position="3"/>
        <end position="167"/>
    </location>
</feature>
<dbReference type="Gene3D" id="3.40.50.880">
    <property type="match status" value="1"/>
</dbReference>
<gene>
    <name evidence="2" type="ORF">CVS29_13580</name>
</gene>
<proteinExistence type="predicted"/>
<comment type="caution">
    <text evidence="2">The sequence shown here is derived from an EMBL/GenBank/DDBJ whole genome shotgun (WGS) entry which is preliminary data.</text>
</comment>
<dbReference type="InterPro" id="IPR002818">
    <property type="entry name" value="DJ-1/PfpI"/>
</dbReference>
<dbReference type="Pfam" id="PF01965">
    <property type="entry name" value="DJ-1_PfpI"/>
    <property type="match status" value="1"/>
</dbReference>
<evidence type="ECO:0000313" key="2">
    <source>
        <dbReference type="EMBL" id="PXA64861.1"/>
    </source>
</evidence>
<name>A0A2V3DQ81_9MICC</name>
<dbReference type="SUPFAM" id="SSF52317">
    <property type="entry name" value="Class I glutamine amidotransferase-like"/>
    <property type="match status" value="1"/>
</dbReference>